<gene>
    <name evidence="4" type="ORF">BHM03_00027168</name>
</gene>
<feature type="region of interest" description="Disordered" evidence="2">
    <location>
        <begin position="29"/>
        <end position="118"/>
    </location>
</feature>
<dbReference type="Proteomes" id="UP000290560">
    <property type="component" value="Unassembled WGS sequence"/>
</dbReference>
<reference evidence="4" key="1">
    <citation type="journal article" date="2018" name="Data Brief">
        <title>Genome sequence data from 17 accessions of Ensete ventricosum, a staple food crop for millions in Ethiopia.</title>
        <authorList>
            <person name="Yemataw Z."/>
            <person name="Muzemil S."/>
            <person name="Ambachew D."/>
            <person name="Tripathi L."/>
            <person name="Tesfaye K."/>
            <person name="Chala A."/>
            <person name="Farbos A."/>
            <person name="O'Neill P."/>
            <person name="Moore K."/>
            <person name="Grant M."/>
            <person name="Studholme D.J."/>
        </authorList>
    </citation>
    <scope>NUCLEOTIDE SEQUENCE [LARGE SCALE GENOMIC DNA]</scope>
    <source>
        <tissue evidence="4">Leaf</tissue>
    </source>
</reference>
<feature type="region of interest" description="Disordered" evidence="2">
    <location>
        <begin position="201"/>
        <end position="234"/>
    </location>
</feature>
<evidence type="ECO:0000256" key="1">
    <source>
        <dbReference type="ARBA" id="ARBA00008690"/>
    </source>
</evidence>
<feature type="compositionally biased region" description="Basic and acidic residues" evidence="2">
    <location>
        <begin position="203"/>
        <end position="228"/>
    </location>
</feature>
<dbReference type="PANTHER" id="PTHR33155:SF9">
    <property type="entry name" value="FANTASTIC FOUR-LIKE PROTEIN (DUF3049)"/>
    <property type="match status" value="1"/>
</dbReference>
<protein>
    <recommendedName>
        <fullName evidence="3">FAF domain-containing protein</fullName>
    </recommendedName>
</protein>
<sequence>MDPWAELRQILEQPLPRGLMLRRSLSWDEMRSADPLSPALKLLGETPLRERPRPPSTPPSLRPLTSSAKDGGHGQHGDDDGLSPEISEALRPEGDGVGTSRDVEDASKGSRRWKENREMMVTRSCTHNGQKLYTRSHSDIGFTSREGFPPPISTIGRGGVKPWICLKSFKEDGRLVLKKIKLPTCLQATRENGRLLLQLAHPNNKDVAEQEEDNKLVDGGKRTEETHSGKGKKD</sequence>
<name>A0A445MHN0_ENSVE</name>
<proteinExistence type="inferred from homology"/>
<dbReference type="InterPro" id="IPR046431">
    <property type="entry name" value="FAF_dom"/>
</dbReference>
<evidence type="ECO:0000256" key="2">
    <source>
        <dbReference type="SAM" id="MobiDB-lite"/>
    </source>
</evidence>
<feature type="compositionally biased region" description="Basic and acidic residues" evidence="2">
    <location>
        <begin position="70"/>
        <end position="79"/>
    </location>
</feature>
<feature type="domain" description="FAF" evidence="3">
    <location>
        <begin position="148"/>
        <end position="199"/>
    </location>
</feature>
<dbReference type="Pfam" id="PF11250">
    <property type="entry name" value="FAF"/>
    <property type="match status" value="1"/>
</dbReference>
<feature type="compositionally biased region" description="Basic and acidic residues" evidence="2">
    <location>
        <begin position="101"/>
        <end position="118"/>
    </location>
</feature>
<organism evidence="4">
    <name type="scientific">Ensete ventricosum</name>
    <name type="common">Abyssinian banana</name>
    <name type="synonym">Musa ensete</name>
    <dbReference type="NCBI Taxonomy" id="4639"/>
    <lineage>
        <taxon>Eukaryota</taxon>
        <taxon>Viridiplantae</taxon>
        <taxon>Streptophyta</taxon>
        <taxon>Embryophyta</taxon>
        <taxon>Tracheophyta</taxon>
        <taxon>Spermatophyta</taxon>
        <taxon>Magnoliopsida</taxon>
        <taxon>Liliopsida</taxon>
        <taxon>Zingiberales</taxon>
        <taxon>Musaceae</taxon>
        <taxon>Ensete</taxon>
    </lineage>
</organism>
<dbReference type="AlphaFoldDB" id="A0A445MHN0"/>
<evidence type="ECO:0000259" key="3">
    <source>
        <dbReference type="Pfam" id="PF11250"/>
    </source>
</evidence>
<evidence type="ECO:0000313" key="4">
    <source>
        <dbReference type="EMBL" id="RZR73696.1"/>
    </source>
</evidence>
<comment type="similarity">
    <text evidence="1">Belongs to the fantastic four family.</text>
</comment>
<dbReference type="PANTHER" id="PTHR33155">
    <property type="entry name" value="FANTASTIC FOUR-LIKE PROTEIN (DUF3049)"/>
    <property type="match status" value="1"/>
</dbReference>
<dbReference type="EMBL" id="KV875992">
    <property type="protein sequence ID" value="RZR73696.1"/>
    <property type="molecule type" value="Genomic_DNA"/>
</dbReference>
<accession>A0A445MHN0</accession>
<dbReference type="InterPro" id="IPR021410">
    <property type="entry name" value="FAF"/>
</dbReference>